<dbReference type="PATRIC" id="fig|755172.3.peg.1301"/>
<dbReference type="STRING" id="755172.HMPREF1863_01341"/>
<dbReference type="Proteomes" id="UP000070442">
    <property type="component" value="Unassembled WGS sequence"/>
</dbReference>
<protein>
    <recommendedName>
        <fullName evidence="3">Veg protein</fullName>
    </recommendedName>
</protein>
<evidence type="ECO:0008006" key="3">
    <source>
        <dbReference type="Google" id="ProtNLM"/>
    </source>
</evidence>
<evidence type="ECO:0000313" key="1">
    <source>
        <dbReference type="EMBL" id="KXB65613.1"/>
    </source>
</evidence>
<dbReference type="GO" id="GO:0006355">
    <property type="term" value="P:regulation of DNA-templated transcription"/>
    <property type="evidence" value="ECO:0007669"/>
    <property type="project" value="InterPro"/>
</dbReference>
<dbReference type="PANTHER" id="PTHR40026">
    <property type="entry name" value="PROTEIN VEG"/>
    <property type="match status" value="1"/>
</dbReference>
<dbReference type="EMBL" id="LSDG01000040">
    <property type="protein sequence ID" value="KXB65613.1"/>
    <property type="molecule type" value="Genomic_DNA"/>
</dbReference>
<organism evidence="1 2">
    <name type="scientific">Aedoeadaptatus coxii</name>
    <dbReference type="NCBI Taxonomy" id="755172"/>
    <lineage>
        <taxon>Bacteria</taxon>
        <taxon>Bacillati</taxon>
        <taxon>Bacillota</taxon>
        <taxon>Tissierellia</taxon>
        <taxon>Tissierellales</taxon>
        <taxon>Peptoniphilaceae</taxon>
        <taxon>Aedoeadaptatus</taxon>
    </lineage>
</organism>
<dbReference type="Pfam" id="PF06257">
    <property type="entry name" value="VEG"/>
    <property type="match status" value="1"/>
</dbReference>
<proteinExistence type="predicted"/>
<sequence length="95" mass="10628">MGRRAVHMTQVDMIKNELSEHIGKHVIVKANRGRKRIVTRKGILKAVYPSLFVVTISSEGLTDRNISFTYSDVLTSTVKIAILEEDVDSSDLKIS</sequence>
<keyword evidence="2" id="KW-1185">Reference proteome</keyword>
<dbReference type="InterPro" id="IPR009366">
    <property type="entry name" value="Protein_Veg"/>
</dbReference>
<comment type="caution">
    <text evidence="1">The sequence shown here is derived from an EMBL/GenBank/DDBJ whole genome shotgun (WGS) entry which is preliminary data.</text>
</comment>
<accession>A0A134AD16</accession>
<reference evidence="2" key="1">
    <citation type="submission" date="2016-01" db="EMBL/GenBank/DDBJ databases">
        <authorList>
            <person name="Mitreva M."/>
            <person name="Pepin K.H."/>
            <person name="Mihindukulasuriya K.A."/>
            <person name="Fulton R."/>
            <person name="Fronick C."/>
            <person name="O'Laughlin M."/>
            <person name="Miner T."/>
            <person name="Herter B."/>
            <person name="Rosa B.A."/>
            <person name="Cordes M."/>
            <person name="Tomlinson C."/>
            <person name="Wollam A."/>
            <person name="Palsikar V.B."/>
            <person name="Mardis E.R."/>
            <person name="Wilson R.K."/>
        </authorList>
    </citation>
    <scope>NUCLEOTIDE SEQUENCE [LARGE SCALE GENOMIC DNA]</scope>
    <source>
        <strain evidence="2">DNF00729</strain>
    </source>
</reference>
<dbReference type="PANTHER" id="PTHR40026:SF1">
    <property type="entry name" value="PROTEIN VEG"/>
    <property type="match status" value="1"/>
</dbReference>
<name>A0A134AD16_9FIRM</name>
<dbReference type="Gene3D" id="2.30.30.100">
    <property type="match status" value="1"/>
</dbReference>
<evidence type="ECO:0000313" key="2">
    <source>
        <dbReference type="Proteomes" id="UP000070442"/>
    </source>
</evidence>
<gene>
    <name evidence="1" type="ORF">HMPREF1863_01341</name>
</gene>
<dbReference type="AlphaFoldDB" id="A0A134AD16"/>